<dbReference type="CDD" id="cd01949">
    <property type="entry name" value="GGDEF"/>
    <property type="match status" value="1"/>
</dbReference>
<dbReference type="SMART" id="SM00267">
    <property type="entry name" value="GGDEF"/>
    <property type="match status" value="1"/>
</dbReference>
<dbReference type="Gene3D" id="3.30.70.270">
    <property type="match status" value="1"/>
</dbReference>
<dbReference type="CDD" id="cd06267">
    <property type="entry name" value="PBP1_LacI_sugar_binding-like"/>
    <property type="match status" value="1"/>
</dbReference>
<dbReference type="GO" id="GO:1902201">
    <property type="term" value="P:negative regulation of bacterial-type flagellum-dependent cell motility"/>
    <property type="evidence" value="ECO:0007669"/>
    <property type="project" value="TreeGrafter"/>
</dbReference>
<organism evidence="5 6">
    <name type="scientific">Kineococcus radiotolerans</name>
    <dbReference type="NCBI Taxonomy" id="131568"/>
    <lineage>
        <taxon>Bacteria</taxon>
        <taxon>Bacillati</taxon>
        <taxon>Actinomycetota</taxon>
        <taxon>Actinomycetes</taxon>
        <taxon>Kineosporiales</taxon>
        <taxon>Kineosporiaceae</taxon>
        <taxon>Kineococcus</taxon>
    </lineage>
</organism>
<comment type="caution">
    <text evidence="5">The sequence shown here is derived from an EMBL/GenBank/DDBJ whole genome shotgun (WGS) entry which is preliminary data.</text>
</comment>
<dbReference type="Proteomes" id="UP000533269">
    <property type="component" value="Unassembled WGS sequence"/>
</dbReference>
<reference evidence="5 6" key="1">
    <citation type="submission" date="2020-08" db="EMBL/GenBank/DDBJ databases">
        <title>The Agave Microbiome: Exploring the role of microbial communities in plant adaptations to desert environments.</title>
        <authorList>
            <person name="Partida-Martinez L.P."/>
        </authorList>
    </citation>
    <scope>NUCLEOTIDE SEQUENCE [LARGE SCALE GENOMIC DNA]</scope>
    <source>
        <strain evidence="5 6">AS2.23</strain>
    </source>
</reference>
<dbReference type="PANTHER" id="PTHR45138">
    <property type="entry name" value="REGULATORY COMPONENTS OF SENSORY TRANSDUCTION SYSTEM"/>
    <property type="match status" value="1"/>
</dbReference>
<dbReference type="NCBIfam" id="TIGR00254">
    <property type="entry name" value="GGDEF"/>
    <property type="match status" value="1"/>
</dbReference>
<gene>
    <name evidence="5" type="ORF">FHR75_004308</name>
</gene>
<dbReference type="PANTHER" id="PTHR45138:SF9">
    <property type="entry name" value="DIGUANYLATE CYCLASE DGCM-RELATED"/>
    <property type="match status" value="1"/>
</dbReference>
<dbReference type="Pfam" id="PF13377">
    <property type="entry name" value="Peripla_BP_3"/>
    <property type="match status" value="1"/>
</dbReference>
<proteinExistence type="predicted"/>
<keyword evidence="2" id="KW-0238">DNA-binding</keyword>
<dbReference type="InterPro" id="IPR050469">
    <property type="entry name" value="Diguanylate_Cyclase"/>
</dbReference>
<protein>
    <submittedName>
        <fullName evidence="5">Diguanylate cyclase (GGDEF)-like protein</fullName>
    </submittedName>
</protein>
<evidence type="ECO:0000259" key="4">
    <source>
        <dbReference type="PROSITE" id="PS50887"/>
    </source>
</evidence>
<dbReference type="AlphaFoldDB" id="A0A7W4XYS9"/>
<dbReference type="InterPro" id="IPR000160">
    <property type="entry name" value="GGDEF_dom"/>
</dbReference>
<dbReference type="Gene3D" id="3.40.50.2300">
    <property type="match status" value="2"/>
</dbReference>
<name>A0A7W4XYS9_KINRA</name>
<dbReference type="GO" id="GO:0052621">
    <property type="term" value="F:diguanylate cyclase activity"/>
    <property type="evidence" value="ECO:0007669"/>
    <property type="project" value="TreeGrafter"/>
</dbReference>
<dbReference type="GO" id="GO:0043709">
    <property type="term" value="P:cell adhesion involved in single-species biofilm formation"/>
    <property type="evidence" value="ECO:0007669"/>
    <property type="project" value="TreeGrafter"/>
</dbReference>
<dbReference type="PROSITE" id="PS50887">
    <property type="entry name" value="GGDEF"/>
    <property type="match status" value="1"/>
</dbReference>
<sequence>MVINRVEDYSLRVIDGLREVLGAGGASLLVLIHPSAGPGDGRWLQRLVAAGTVDAVVLSAVTDPATGASAVQGLVEQARGVPVVSLCAQPTVPEVPTVCADGAAGVHSVAAHLLDGTGRVHPLVVSGPVDNADALERETAFAEAVTQRGLELPPGSLVRAGFDRDSAYRRTLEVLEAGLPVDAVFAANDEMALGVMDALEARGFRVPEDVTVAGFDDTVAGSTAPIPLTSVDQQLEAQGRRAAHLVLALLAGEQVPAGTRTACGLVVRASSSASLDAVVRDEEVDGRAQDAALSASLHHARTELLLTQQLLGTSRALANALTEEDVVGELGAWLPRLAVRRAFLVRVRAGSAHLLGSWGATTGTSPGPVGQLDDSYPAARLLPGALQDELSRGALVVRHLELGAGEAAVLLYEQAHFDRHTGEALPQDVARALTAVRRTRESTDHAAELERLVAERTAQLQAEVGERRAAQEELSRVNAGLQRALLTDGLTGLANRPGLDAALADAWREHARTGAPLSVLVCDIDHFKAYNDAAGHLAGDRCLREVAAALAASVRGPHDTVARYGGEEFSIVLPATGPDVARRVADRVMERIRGAALPHPGLRTGAVVSISIGVASVARGGGDVRDGLDVVDVLHAADAALYRAKALGRARVEVAAPLSACRAGAGGGAQRS</sequence>
<dbReference type="GO" id="GO:0003677">
    <property type="term" value="F:DNA binding"/>
    <property type="evidence" value="ECO:0007669"/>
    <property type="project" value="UniProtKB-KW"/>
</dbReference>
<accession>A0A7W4XYS9</accession>
<dbReference type="EMBL" id="JACHVY010000008">
    <property type="protein sequence ID" value="MBB2903466.1"/>
    <property type="molecule type" value="Genomic_DNA"/>
</dbReference>
<dbReference type="RefSeq" id="WP_183393071.1">
    <property type="nucleotide sequence ID" value="NZ_JACHVY010000008.1"/>
</dbReference>
<dbReference type="InterPro" id="IPR043128">
    <property type="entry name" value="Rev_trsase/Diguanyl_cyclase"/>
</dbReference>
<evidence type="ECO:0000256" key="1">
    <source>
        <dbReference type="ARBA" id="ARBA00023015"/>
    </source>
</evidence>
<dbReference type="SUPFAM" id="SSF55073">
    <property type="entry name" value="Nucleotide cyclase"/>
    <property type="match status" value="1"/>
</dbReference>
<dbReference type="InterPro" id="IPR028082">
    <property type="entry name" value="Peripla_BP_I"/>
</dbReference>
<dbReference type="GO" id="GO:0005886">
    <property type="term" value="C:plasma membrane"/>
    <property type="evidence" value="ECO:0007669"/>
    <property type="project" value="TreeGrafter"/>
</dbReference>
<keyword evidence="1" id="KW-0805">Transcription regulation</keyword>
<dbReference type="FunFam" id="3.30.70.270:FF:000001">
    <property type="entry name" value="Diguanylate cyclase domain protein"/>
    <property type="match status" value="1"/>
</dbReference>
<dbReference type="SUPFAM" id="SSF53822">
    <property type="entry name" value="Periplasmic binding protein-like I"/>
    <property type="match status" value="1"/>
</dbReference>
<dbReference type="InterPro" id="IPR029787">
    <property type="entry name" value="Nucleotide_cyclase"/>
</dbReference>
<feature type="domain" description="GGDEF" evidence="4">
    <location>
        <begin position="515"/>
        <end position="657"/>
    </location>
</feature>
<evidence type="ECO:0000313" key="6">
    <source>
        <dbReference type="Proteomes" id="UP000533269"/>
    </source>
</evidence>
<keyword evidence="3" id="KW-0804">Transcription</keyword>
<evidence type="ECO:0000256" key="3">
    <source>
        <dbReference type="ARBA" id="ARBA00023163"/>
    </source>
</evidence>
<reference evidence="5 6" key="2">
    <citation type="submission" date="2020-08" db="EMBL/GenBank/DDBJ databases">
        <authorList>
            <person name="Partida-Martinez L."/>
            <person name="Huntemann M."/>
            <person name="Clum A."/>
            <person name="Wang J."/>
            <person name="Palaniappan K."/>
            <person name="Ritter S."/>
            <person name="Chen I.-M."/>
            <person name="Stamatis D."/>
            <person name="Reddy T."/>
            <person name="O'Malley R."/>
            <person name="Daum C."/>
            <person name="Shapiro N."/>
            <person name="Ivanova N."/>
            <person name="Kyrpides N."/>
            <person name="Woyke T."/>
        </authorList>
    </citation>
    <scope>NUCLEOTIDE SEQUENCE [LARGE SCALE GENOMIC DNA]</scope>
    <source>
        <strain evidence="5 6">AS2.23</strain>
    </source>
</reference>
<dbReference type="Pfam" id="PF00990">
    <property type="entry name" value="GGDEF"/>
    <property type="match status" value="1"/>
</dbReference>
<evidence type="ECO:0000313" key="5">
    <source>
        <dbReference type="EMBL" id="MBB2903466.1"/>
    </source>
</evidence>
<evidence type="ECO:0000256" key="2">
    <source>
        <dbReference type="ARBA" id="ARBA00023125"/>
    </source>
</evidence>
<dbReference type="InterPro" id="IPR046335">
    <property type="entry name" value="LacI/GalR-like_sensor"/>
</dbReference>